<keyword evidence="3" id="KW-0255">Endonuclease</keyword>
<protein>
    <submittedName>
        <fullName evidence="3">Restriction endonuclease</fullName>
    </submittedName>
</protein>
<feature type="domain" description="BsuBI/PstI restriction endonuclease" evidence="1">
    <location>
        <begin position="155"/>
        <end position="315"/>
    </location>
</feature>
<keyword evidence="3" id="KW-0540">Nuclease</keyword>
<name>A0A7X5LPD8_9ALTE</name>
<dbReference type="GO" id="GO:0009307">
    <property type="term" value="P:DNA restriction-modification system"/>
    <property type="evidence" value="ECO:0007669"/>
    <property type="project" value="InterPro"/>
</dbReference>
<dbReference type="RefSeq" id="WP_163088454.1">
    <property type="nucleotide sequence ID" value="NZ_JAAAWN010000039.1"/>
</dbReference>
<dbReference type="InterPro" id="IPR009528">
    <property type="entry name" value="Restrct_endonuc_II_BsuBI_C"/>
</dbReference>
<evidence type="ECO:0000259" key="1">
    <source>
        <dbReference type="Pfam" id="PF06616"/>
    </source>
</evidence>
<keyword evidence="3" id="KW-0378">Hydrolase</keyword>
<sequence length="322" mass="36669">MDLRNKKLEEAKEILTSLGMDAARTNDRSAWVLLALCAVTPDSVWGEARAPLLTTNEIMDFIRRCYGKDYKPNSRETIRRQTLHQFEQAGLILRNRDDGERPTNSQYNNYSLNQPVIDLLRRYPSDDWAELVKVCLGQLTKLIQQSKRNLKKSQIPITLPNDSVIELSPGAHNQLHADIIHKFCPEFIGEGGRVLYIGDTASSRGNEGGKLMVLETEYLEQLGIPPMSHDKLPDIVVYDEKRNWLFLIEAVTSHGPVSELRWSHLQGMLSNCNAGPVYVSAFPDRKVFRKHVADIAWETEVWIADNPSHMIHFNGDRFLGPH</sequence>
<dbReference type="Pfam" id="PF06616">
    <property type="entry name" value="BsuBI_PstI_RE"/>
    <property type="match status" value="1"/>
</dbReference>
<dbReference type="InterPro" id="IPR041963">
    <property type="entry name" value="BsuBI/PstI_C_sf"/>
</dbReference>
<proteinExistence type="predicted"/>
<feature type="domain" description="BsuBI/PstI restriction endonuclease HTH" evidence="2">
    <location>
        <begin position="6"/>
        <end position="143"/>
    </location>
</feature>
<dbReference type="Gene3D" id="1.10.10.1820">
    <property type="entry name" value="BsuBI/PstI restriction endonuclease-like"/>
    <property type="match status" value="1"/>
</dbReference>
<evidence type="ECO:0000259" key="2">
    <source>
        <dbReference type="Pfam" id="PF17728"/>
    </source>
</evidence>
<dbReference type="Pfam" id="PF17728">
    <property type="entry name" value="BsuBI_PstI_RE_N"/>
    <property type="match status" value="1"/>
</dbReference>
<dbReference type="AlphaFoldDB" id="A0A7X5LPD8"/>
<dbReference type="Proteomes" id="UP000470213">
    <property type="component" value="Unassembled WGS sequence"/>
</dbReference>
<dbReference type="Gene3D" id="3.40.1350.80">
    <property type="match status" value="1"/>
</dbReference>
<evidence type="ECO:0000313" key="4">
    <source>
        <dbReference type="Proteomes" id="UP000470213"/>
    </source>
</evidence>
<comment type="caution">
    <text evidence="3">The sequence shown here is derived from an EMBL/GenBank/DDBJ whole genome shotgun (WGS) entry which is preliminary data.</text>
</comment>
<dbReference type="GO" id="GO:0000287">
    <property type="term" value="F:magnesium ion binding"/>
    <property type="evidence" value="ECO:0007669"/>
    <property type="project" value="InterPro"/>
</dbReference>
<dbReference type="GO" id="GO:0009036">
    <property type="term" value="F:type II site-specific deoxyribonuclease activity"/>
    <property type="evidence" value="ECO:0007669"/>
    <property type="project" value="InterPro"/>
</dbReference>
<organism evidence="3 4">
    <name type="scientific">Alteromonas profundi</name>
    <dbReference type="NCBI Taxonomy" id="2696062"/>
    <lineage>
        <taxon>Bacteria</taxon>
        <taxon>Pseudomonadati</taxon>
        <taxon>Pseudomonadota</taxon>
        <taxon>Gammaproteobacteria</taxon>
        <taxon>Alteromonadales</taxon>
        <taxon>Alteromonadaceae</taxon>
        <taxon>Alteromonas/Salinimonas group</taxon>
        <taxon>Alteromonas</taxon>
    </lineage>
</organism>
<dbReference type="EMBL" id="JAAAWN010000039">
    <property type="protein sequence ID" value="NDV93101.1"/>
    <property type="molecule type" value="Genomic_DNA"/>
</dbReference>
<keyword evidence="4" id="KW-1185">Reference proteome</keyword>
<gene>
    <name evidence="3" type="ORF">GTH32_18185</name>
</gene>
<evidence type="ECO:0000313" key="3">
    <source>
        <dbReference type="EMBL" id="NDV93101.1"/>
    </source>
</evidence>
<accession>A0A7X5LPD8</accession>
<dbReference type="GO" id="GO:0003677">
    <property type="term" value="F:DNA binding"/>
    <property type="evidence" value="ECO:0007669"/>
    <property type="project" value="InterPro"/>
</dbReference>
<dbReference type="InterPro" id="IPR041962">
    <property type="entry name" value="BsuBI/PstI_N_sf"/>
</dbReference>
<dbReference type="InterPro" id="IPR041454">
    <property type="entry name" value="BsuBI/PstI_N"/>
</dbReference>
<reference evidence="3 4" key="1">
    <citation type="submission" date="2020-01" db="EMBL/GenBank/DDBJ databases">
        <authorList>
            <person name="Chen J."/>
            <person name="Zhu S."/>
            <person name="Yang J."/>
        </authorList>
    </citation>
    <scope>NUCLEOTIDE SEQUENCE [LARGE SCALE GENOMIC DNA]</scope>
    <source>
        <strain evidence="3 4">345S023</strain>
    </source>
</reference>